<gene>
    <name evidence="14" type="ORF">CDAUBV1_LOCUS12515</name>
</gene>
<evidence type="ECO:0000256" key="6">
    <source>
        <dbReference type="ARBA" id="ARBA00022729"/>
    </source>
</evidence>
<keyword evidence="9 11" id="KW-0472">Membrane</keyword>
<feature type="chain" id="PRO_5043104533" evidence="11">
    <location>
        <begin position="23"/>
        <end position="539"/>
    </location>
</feature>
<keyword evidence="3 11" id="KW-0813">Transport</keyword>
<name>A0AAV2TSR2_CALDB</name>
<proteinExistence type="inferred from homology"/>
<dbReference type="PROSITE" id="PS00236">
    <property type="entry name" value="NEUROTR_ION_CHANNEL"/>
    <property type="match status" value="1"/>
</dbReference>
<evidence type="ECO:0000256" key="11">
    <source>
        <dbReference type="RuleBase" id="RU000687"/>
    </source>
</evidence>
<dbReference type="PANTHER" id="PTHR18945">
    <property type="entry name" value="NEUROTRANSMITTER GATED ION CHANNEL"/>
    <property type="match status" value="1"/>
</dbReference>
<accession>A0AAV2TSR2</accession>
<evidence type="ECO:0000256" key="1">
    <source>
        <dbReference type="ARBA" id="ARBA00004141"/>
    </source>
</evidence>
<dbReference type="InterPro" id="IPR018000">
    <property type="entry name" value="Neurotransmitter_ion_chnl_CS"/>
</dbReference>
<dbReference type="SUPFAM" id="SSF63712">
    <property type="entry name" value="Nicotinic receptor ligand binding domain-like"/>
    <property type="match status" value="1"/>
</dbReference>
<evidence type="ECO:0000256" key="9">
    <source>
        <dbReference type="ARBA" id="ARBA00023136"/>
    </source>
</evidence>
<keyword evidence="4" id="KW-1003">Cell membrane</keyword>
<feature type="domain" description="Neurotransmitter-gated ion-channel transmembrane" evidence="13">
    <location>
        <begin position="252"/>
        <end position="486"/>
    </location>
</feature>
<dbReference type="Gene3D" id="1.20.58.390">
    <property type="entry name" value="Neurotransmitter-gated ion-channel transmembrane domain"/>
    <property type="match status" value="1"/>
</dbReference>
<dbReference type="Proteomes" id="UP001497525">
    <property type="component" value="Unassembled WGS sequence"/>
</dbReference>
<evidence type="ECO:0000259" key="12">
    <source>
        <dbReference type="Pfam" id="PF02931"/>
    </source>
</evidence>
<evidence type="ECO:0000256" key="7">
    <source>
        <dbReference type="ARBA" id="ARBA00022989"/>
    </source>
</evidence>
<comment type="similarity">
    <text evidence="11">Belongs to the ligand-gated ion channel (TC 1.A.9) family.</text>
</comment>
<keyword evidence="5 11" id="KW-0812">Transmembrane</keyword>
<dbReference type="InterPro" id="IPR036719">
    <property type="entry name" value="Neuro-gated_channel_TM_sf"/>
</dbReference>
<comment type="caution">
    <text evidence="14">The sequence shown here is derived from an EMBL/GenBank/DDBJ whole genome shotgun (WGS) entry which is preliminary data.</text>
</comment>
<dbReference type="Gene3D" id="2.70.170.10">
    <property type="entry name" value="Neurotransmitter-gated ion-channel ligand-binding domain"/>
    <property type="match status" value="1"/>
</dbReference>
<dbReference type="GO" id="GO:0004888">
    <property type="term" value="F:transmembrane signaling receptor activity"/>
    <property type="evidence" value="ECO:0007669"/>
    <property type="project" value="InterPro"/>
</dbReference>
<sequence>MHFFCSVSTCILCILIIPVARTIVTNTSSIRDEIVNVLFDGYQNNVSPGELTHNQTVVVVWIAISAITSVDVRKMEFTTDFLLRQRWYDPRLAWDHIPKYAKYTKNIVSPTFKEIMWLPDLFFRNGKEGRLHNMTCDNLLIRIEPDGMILYSQKITMRLACQMDLRNFPMDTQECGMDIGSYGYTLNQLRFLWHNETPISIKEDLQISEFDPPKTITPFDCSSLYATSTGQYACLQATFLLSRKLGYWCFVTYIPNILIMIVSWLNFWVNLEATPARVNLSLLTLLGLITQASGYASTLPRVSYLKAIDVWTTACYAFNSGVLLEFAIALHVSRRHKTAEWRSQVRKIVRRELVRWCYACQQEFTLRGPSASVSYLLDSKELGKLAASTDSVTSAAVTLRRKSNSPTRSVSDRLGDSGYLRRRESAKPLASQNVYSMTELYESENNDVSACGLGTAQTDALLPQAKKHSSTKKPRVSEVDRYMLCVECPMTKPNYLHVRKESVELEEQNSEQTGFDSPTQKEGELGVFERNVLMRYFIS</sequence>
<dbReference type="AlphaFoldDB" id="A0AAV2TSR2"/>
<dbReference type="GO" id="GO:0005886">
    <property type="term" value="C:plasma membrane"/>
    <property type="evidence" value="ECO:0007669"/>
    <property type="project" value="UniProtKB-SubCell"/>
</dbReference>
<feature type="transmembrane region" description="Helical" evidence="11">
    <location>
        <begin position="245"/>
        <end position="268"/>
    </location>
</feature>
<evidence type="ECO:0000256" key="8">
    <source>
        <dbReference type="ARBA" id="ARBA00023065"/>
    </source>
</evidence>
<dbReference type="InterPro" id="IPR006202">
    <property type="entry name" value="Neur_chan_lig-bd"/>
</dbReference>
<evidence type="ECO:0000313" key="14">
    <source>
        <dbReference type="EMBL" id="CAL5137998.1"/>
    </source>
</evidence>
<feature type="domain" description="Neurotransmitter-gated ion-channel ligand-binding" evidence="12">
    <location>
        <begin position="33"/>
        <end position="244"/>
    </location>
</feature>
<keyword evidence="6 11" id="KW-0732">Signal</keyword>
<keyword evidence="7 11" id="KW-1133">Transmembrane helix</keyword>
<protein>
    <submittedName>
        <fullName evidence="14">Uncharacterized protein</fullName>
    </submittedName>
</protein>
<dbReference type="Pfam" id="PF02931">
    <property type="entry name" value="Neur_chan_LBD"/>
    <property type="match status" value="1"/>
</dbReference>
<dbReference type="InterPro" id="IPR006028">
    <property type="entry name" value="GABAA/Glycine_rcpt"/>
</dbReference>
<organism evidence="14 15">
    <name type="scientific">Calicophoron daubneyi</name>
    <name type="common">Rumen fluke</name>
    <name type="synonym">Paramphistomum daubneyi</name>
    <dbReference type="NCBI Taxonomy" id="300641"/>
    <lineage>
        <taxon>Eukaryota</taxon>
        <taxon>Metazoa</taxon>
        <taxon>Spiralia</taxon>
        <taxon>Lophotrochozoa</taxon>
        <taxon>Platyhelminthes</taxon>
        <taxon>Trematoda</taxon>
        <taxon>Digenea</taxon>
        <taxon>Plagiorchiida</taxon>
        <taxon>Pronocephalata</taxon>
        <taxon>Paramphistomoidea</taxon>
        <taxon>Paramphistomidae</taxon>
        <taxon>Calicophoron</taxon>
    </lineage>
</organism>
<dbReference type="Pfam" id="PF02932">
    <property type="entry name" value="Neur_chan_memb"/>
    <property type="match status" value="1"/>
</dbReference>
<evidence type="ECO:0000256" key="10">
    <source>
        <dbReference type="ARBA" id="ARBA00023303"/>
    </source>
</evidence>
<evidence type="ECO:0000256" key="5">
    <source>
        <dbReference type="ARBA" id="ARBA00022692"/>
    </source>
</evidence>
<dbReference type="PRINTS" id="PR00253">
    <property type="entry name" value="GABAARECEPTR"/>
</dbReference>
<dbReference type="InterPro" id="IPR006201">
    <property type="entry name" value="Neur_channel"/>
</dbReference>
<dbReference type="InterPro" id="IPR006029">
    <property type="entry name" value="Neurotrans-gated_channel_TM"/>
</dbReference>
<keyword evidence="10 11" id="KW-0407">Ion channel</keyword>
<dbReference type="PRINTS" id="PR00252">
    <property type="entry name" value="NRIONCHANNEL"/>
</dbReference>
<feature type="transmembrane region" description="Helical" evidence="11">
    <location>
        <begin position="310"/>
        <end position="332"/>
    </location>
</feature>
<evidence type="ECO:0000313" key="15">
    <source>
        <dbReference type="Proteomes" id="UP001497525"/>
    </source>
</evidence>
<evidence type="ECO:0000256" key="2">
    <source>
        <dbReference type="ARBA" id="ARBA00004236"/>
    </source>
</evidence>
<dbReference type="NCBIfam" id="TIGR00860">
    <property type="entry name" value="LIC"/>
    <property type="match status" value="1"/>
</dbReference>
<feature type="transmembrane region" description="Helical" evidence="11">
    <location>
        <begin position="280"/>
        <end position="298"/>
    </location>
</feature>
<evidence type="ECO:0000259" key="13">
    <source>
        <dbReference type="Pfam" id="PF02932"/>
    </source>
</evidence>
<dbReference type="InterPro" id="IPR038050">
    <property type="entry name" value="Neuro_actylchol_rec"/>
</dbReference>
<reference evidence="14" key="1">
    <citation type="submission" date="2024-06" db="EMBL/GenBank/DDBJ databases">
        <authorList>
            <person name="Liu X."/>
            <person name="Lenzi L."/>
            <person name="Haldenby T S."/>
            <person name="Uol C."/>
        </authorList>
    </citation>
    <scope>NUCLEOTIDE SEQUENCE</scope>
</reference>
<feature type="signal peptide" evidence="11">
    <location>
        <begin position="1"/>
        <end position="22"/>
    </location>
</feature>
<keyword evidence="8 11" id="KW-0406">Ion transport</keyword>
<comment type="caution">
    <text evidence="11">Lacks conserved residue(s) required for the propagation of feature annotation.</text>
</comment>
<dbReference type="InterPro" id="IPR036734">
    <property type="entry name" value="Neur_chan_lig-bd_sf"/>
</dbReference>
<dbReference type="EMBL" id="CAXLJL010000467">
    <property type="protein sequence ID" value="CAL5137998.1"/>
    <property type="molecule type" value="Genomic_DNA"/>
</dbReference>
<dbReference type="CDD" id="cd18987">
    <property type="entry name" value="LGIC_ECD_anion"/>
    <property type="match status" value="1"/>
</dbReference>
<evidence type="ECO:0000256" key="4">
    <source>
        <dbReference type="ARBA" id="ARBA00022475"/>
    </source>
</evidence>
<evidence type="ECO:0000256" key="3">
    <source>
        <dbReference type="ARBA" id="ARBA00022448"/>
    </source>
</evidence>
<comment type="subcellular location">
    <subcellularLocation>
        <location evidence="2">Cell membrane</location>
    </subcellularLocation>
    <subcellularLocation>
        <location evidence="1">Membrane</location>
        <topology evidence="1">Multi-pass membrane protein</topology>
    </subcellularLocation>
</comment>
<dbReference type="SUPFAM" id="SSF90112">
    <property type="entry name" value="Neurotransmitter-gated ion-channel transmembrane pore"/>
    <property type="match status" value="1"/>
</dbReference>
<dbReference type="CDD" id="cd19049">
    <property type="entry name" value="LGIC_TM_anion"/>
    <property type="match status" value="1"/>
</dbReference>
<dbReference type="GO" id="GO:0005230">
    <property type="term" value="F:extracellular ligand-gated monoatomic ion channel activity"/>
    <property type="evidence" value="ECO:0007669"/>
    <property type="project" value="InterPro"/>
</dbReference>